<evidence type="ECO:0000313" key="2">
    <source>
        <dbReference type="EMBL" id="MFC3877508.1"/>
    </source>
</evidence>
<dbReference type="Pfam" id="PF13302">
    <property type="entry name" value="Acetyltransf_3"/>
    <property type="match status" value="1"/>
</dbReference>
<dbReference type="EMBL" id="JBHSAT010000004">
    <property type="protein sequence ID" value="MFC3877508.1"/>
    <property type="molecule type" value="Genomic_DNA"/>
</dbReference>
<feature type="domain" description="N-acetyltransferase" evidence="1">
    <location>
        <begin position="14"/>
        <end position="152"/>
    </location>
</feature>
<protein>
    <submittedName>
        <fullName evidence="2">GNAT family N-acetyltransferase</fullName>
        <ecNumber evidence="2">2.3.-.-</ecNumber>
    </submittedName>
</protein>
<dbReference type="Proteomes" id="UP001595812">
    <property type="component" value="Unassembled WGS sequence"/>
</dbReference>
<dbReference type="InterPro" id="IPR016181">
    <property type="entry name" value="Acyl_CoA_acyltransferase"/>
</dbReference>
<keyword evidence="3" id="KW-1185">Reference proteome</keyword>
<comment type="caution">
    <text evidence="2">The sequence shown here is derived from an EMBL/GenBank/DDBJ whole genome shotgun (WGS) entry which is preliminary data.</text>
</comment>
<evidence type="ECO:0000259" key="1">
    <source>
        <dbReference type="Pfam" id="PF13302"/>
    </source>
</evidence>
<dbReference type="SUPFAM" id="SSF55729">
    <property type="entry name" value="Acyl-CoA N-acyltransferases (Nat)"/>
    <property type="match status" value="1"/>
</dbReference>
<dbReference type="PANTHER" id="PTHR43610:SF1">
    <property type="entry name" value="N-ACETYLTRANSFERASE DOMAIN-CONTAINING PROTEIN"/>
    <property type="match status" value="1"/>
</dbReference>
<dbReference type="InterPro" id="IPR000182">
    <property type="entry name" value="GNAT_dom"/>
</dbReference>
<name>A0ABV8AHP3_9FLAO</name>
<organism evidence="2 3">
    <name type="scientific">Winogradskyella maritima</name>
    <dbReference type="NCBI Taxonomy" id="1517766"/>
    <lineage>
        <taxon>Bacteria</taxon>
        <taxon>Pseudomonadati</taxon>
        <taxon>Bacteroidota</taxon>
        <taxon>Flavobacteriia</taxon>
        <taxon>Flavobacteriales</taxon>
        <taxon>Flavobacteriaceae</taxon>
        <taxon>Winogradskyella</taxon>
    </lineage>
</organism>
<sequence>MNTENIILENSRARLELLTMENYELLNTIASEKDLIYYSPSNISTPTLFKNYVETAVKGYVEKTILPFIIYDKQLKDYAGSTRFGLISNKNKTLHIGWTWMGKKFQGTGLNTAIKTLMLTHAFEDMQFEKVEFRIDERNGKSRRAVEKLGATLEGILRKDTVMKDGFRRSTCCYGILKEEWPTIKSTIFKNF</sequence>
<evidence type="ECO:0000313" key="3">
    <source>
        <dbReference type="Proteomes" id="UP001595812"/>
    </source>
</evidence>
<keyword evidence="2" id="KW-0808">Transferase</keyword>
<dbReference type="GO" id="GO:0016746">
    <property type="term" value="F:acyltransferase activity"/>
    <property type="evidence" value="ECO:0007669"/>
    <property type="project" value="UniProtKB-KW"/>
</dbReference>
<dbReference type="Gene3D" id="3.40.630.30">
    <property type="match status" value="1"/>
</dbReference>
<accession>A0ABV8AHP3</accession>
<dbReference type="EC" id="2.3.-.-" evidence="2"/>
<gene>
    <name evidence="2" type="ORF">ACFOSX_09715</name>
</gene>
<keyword evidence="2" id="KW-0012">Acyltransferase</keyword>
<dbReference type="RefSeq" id="WP_386099931.1">
    <property type="nucleotide sequence ID" value="NZ_JBHSAT010000004.1"/>
</dbReference>
<dbReference type="PANTHER" id="PTHR43610">
    <property type="entry name" value="BLL6696 PROTEIN"/>
    <property type="match status" value="1"/>
</dbReference>
<reference evidence="3" key="1">
    <citation type="journal article" date="2019" name="Int. J. Syst. Evol. Microbiol.">
        <title>The Global Catalogue of Microorganisms (GCM) 10K type strain sequencing project: providing services to taxonomists for standard genome sequencing and annotation.</title>
        <authorList>
            <consortium name="The Broad Institute Genomics Platform"/>
            <consortium name="The Broad Institute Genome Sequencing Center for Infectious Disease"/>
            <person name="Wu L."/>
            <person name="Ma J."/>
        </authorList>
    </citation>
    <scope>NUCLEOTIDE SEQUENCE [LARGE SCALE GENOMIC DNA]</scope>
    <source>
        <strain evidence="3">CECT 8979</strain>
    </source>
</reference>
<proteinExistence type="predicted"/>